<dbReference type="AlphaFoldDB" id="A0A345H902"/>
<dbReference type="KEGG" id="fat:DVK85_01970"/>
<reference evidence="2 3" key="1">
    <citation type="submission" date="2018-07" db="EMBL/GenBank/DDBJ databases">
        <title>Complete genome sequence of Flavobacterium arcticum type strain SM1502T.</title>
        <authorList>
            <person name="Li Y."/>
            <person name="Li D.-D."/>
        </authorList>
    </citation>
    <scope>NUCLEOTIDE SEQUENCE [LARGE SCALE GENOMIC DNA]</scope>
    <source>
        <strain evidence="2 3">SM1502</strain>
    </source>
</reference>
<gene>
    <name evidence="2" type="ORF">DVK85_01970</name>
</gene>
<dbReference type="Pfam" id="PF16117">
    <property type="entry name" value="DUF4833"/>
    <property type="match status" value="1"/>
</dbReference>
<sequence>MKKILIIITCLFVQLTNAQSDYPVPPLKANNLFYIQHSNNHNTYVYDADIKNGKLDDKGPVIVYRIVYTKGGIKEDLTVIQRKMAYGVELDKTSEKSCTFTLAAYPQKKLVLEVDKNKEPYVTVSVNGKSIILKKMFLFTNKTGTKVDYIDFYGKDKLKGKDIVERFYPS</sequence>
<dbReference type="RefSeq" id="WP_114676825.1">
    <property type="nucleotide sequence ID" value="NZ_CP031188.1"/>
</dbReference>
<organism evidence="2 3">
    <name type="scientific">Flavobacterium arcticum</name>
    <dbReference type="NCBI Taxonomy" id="1784713"/>
    <lineage>
        <taxon>Bacteria</taxon>
        <taxon>Pseudomonadati</taxon>
        <taxon>Bacteroidota</taxon>
        <taxon>Flavobacteriia</taxon>
        <taxon>Flavobacteriales</taxon>
        <taxon>Flavobacteriaceae</taxon>
        <taxon>Flavobacterium</taxon>
    </lineage>
</organism>
<evidence type="ECO:0000313" key="3">
    <source>
        <dbReference type="Proteomes" id="UP000253951"/>
    </source>
</evidence>
<protein>
    <submittedName>
        <fullName evidence="2">DUF4833 domain-containing protein</fullName>
    </submittedName>
</protein>
<name>A0A345H902_9FLAO</name>
<accession>A0A345H902</accession>
<dbReference type="OrthoDB" id="9785831at2"/>
<feature type="domain" description="DUF4833" evidence="1">
    <location>
        <begin position="33"/>
        <end position="166"/>
    </location>
</feature>
<evidence type="ECO:0000313" key="2">
    <source>
        <dbReference type="EMBL" id="AXG73062.1"/>
    </source>
</evidence>
<proteinExistence type="predicted"/>
<dbReference type="EMBL" id="CP031188">
    <property type="protein sequence ID" value="AXG73062.1"/>
    <property type="molecule type" value="Genomic_DNA"/>
</dbReference>
<keyword evidence="3" id="KW-1185">Reference proteome</keyword>
<dbReference type="InterPro" id="IPR032269">
    <property type="entry name" value="DUF4833"/>
</dbReference>
<evidence type="ECO:0000259" key="1">
    <source>
        <dbReference type="Pfam" id="PF16117"/>
    </source>
</evidence>
<dbReference type="Proteomes" id="UP000253951">
    <property type="component" value="Chromosome"/>
</dbReference>